<organism evidence="4 5">
    <name type="scientific">Clostridium intestinale</name>
    <dbReference type="NCBI Taxonomy" id="36845"/>
    <lineage>
        <taxon>Bacteria</taxon>
        <taxon>Bacillati</taxon>
        <taxon>Bacillota</taxon>
        <taxon>Clostridia</taxon>
        <taxon>Eubacteriales</taxon>
        <taxon>Clostridiaceae</taxon>
        <taxon>Clostridium</taxon>
    </lineage>
</organism>
<gene>
    <name evidence="4" type="ORF">HZF06_07840</name>
</gene>
<feature type="region of interest" description="Disordered" evidence="1">
    <location>
        <begin position="191"/>
        <end position="221"/>
    </location>
</feature>
<feature type="domain" description="DUF6382" evidence="3">
    <location>
        <begin position="17"/>
        <end position="155"/>
    </location>
</feature>
<dbReference type="Proteomes" id="UP000512286">
    <property type="component" value="Chromosome"/>
</dbReference>
<keyword evidence="2" id="KW-0812">Transmembrane</keyword>
<feature type="transmembrane region" description="Helical" evidence="2">
    <location>
        <begin position="281"/>
        <end position="301"/>
    </location>
</feature>
<dbReference type="InterPro" id="IPR045962">
    <property type="entry name" value="DUF6382"/>
</dbReference>
<evidence type="ECO:0000256" key="1">
    <source>
        <dbReference type="SAM" id="MobiDB-lite"/>
    </source>
</evidence>
<reference evidence="4 5" key="1">
    <citation type="submission" date="2020-07" db="EMBL/GenBank/DDBJ databases">
        <title>Electron transfer.</title>
        <authorList>
            <person name="Huang L."/>
            <person name="Liu X."/>
            <person name="Zhou S."/>
        </authorList>
    </citation>
    <scope>NUCLEOTIDE SEQUENCE [LARGE SCALE GENOMIC DNA]</scope>
    <source>
        <strain evidence="4 5">Lx1</strain>
    </source>
</reference>
<proteinExistence type="predicted"/>
<keyword evidence="2" id="KW-0472">Membrane</keyword>
<evidence type="ECO:0000259" key="3">
    <source>
        <dbReference type="Pfam" id="PF19909"/>
    </source>
</evidence>
<dbReference type="RefSeq" id="WP_181603057.1">
    <property type="nucleotide sequence ID" value="NZ_CP059378.1"/>
</dbReference>
<dbReference type="Pfam" id="PF19909">
    <property type="entry name" value="DUF6382"/>
    <property type="match status" value="1"/>
</dbReference>
<evidence type="ECO:0000256" key="2">
    <source>
        <dbReference type="SAM" id="Phobius"/>
    </source>
</evidence>
<feature type="compositionally biased region" description="Basic and acidic residues" evidence="1">
    <location>
        <begin position="194"/>
        <end position="221"/>
    </location>
</feature>
<dbReference type="AlphaFoldDB" id="A0A7D7AG59"/>
<keyword evidence="2" id="KW-1133">Transmembrane helix</keyword>
<evidence type="ECO:0000313" key="5">
    <source>
        <dbReference type="Proteomes" id="UP000512286"/>
    </source>
</evidence>
<evidence type="ECO:0000313" key="4">
    <source>
        <dbReference type="EMBL" id="QLY81484.1"/>
    </source>
</evidence>
<dbReference type="KEGG" id="cint:HZF06_07840"/>
<dbReference type="EMBL" id="CP059378">
    <property type="protein sequence ID" value="QLY81484.1"/>
    <property type="molecule type" value="Genomic_DNA"/>
</dbReference>
<accession>A0A7D7AG59</accession>
<feature type="transmembrane region" description="Helical" evidence="2">
    <location>
        <begin position="307"/>
        <end position="329"/>
    </location>
</feature>
<sequence>MFEQRELKFSTVQIGSKKYLELKLNEEFEIKEFEVNMLSNNPNLPFIKVETRQINNEKKLIFDIDNKISLREYTKINKITQRDFIEMVVSILNTLNTAKDYMLNDNKIALSPDNVFIEEFSRVPYLMFIPIDKPVTADVEADFLKMCKGIIGKLKKESGIKVSEKQIIKELLKAQNLVTLKELLNNYTSDNIEDEKSNNRDVEEKKEVESTPKRVRNSENEKELKKKQKIEEYTVIEEDHDLYSDYEEEDEEDEDDDLEYQDYLHEKKYYGKEPRDNTNRLLIVQLIVVIFIGSLVLLLSIEDKQFFTMMIIIIALDVLLCIVVFFMNIKKKRKGKEIK</sequence>
<name>A0A7D7AG59_9CLOT</name>
<protein>
    <recommendedName>
        <fullName evidence="3">DUF6382 domain-containing protein</fullName>
    </recommendedName>
</protein>